<organism evidence="1 2">
    <name type="scientific">Meganyctiphanes norvegica</name>
    <name type="common">Northern krill</name>
    <name type="synonym">Thysanopoda norvegica</name>
    <dbReference type="NCBI Taxonomy" id="48144"/>
    <lineage>
        <taxon>Eukaryota</taxon>
        <taxon>Metazoa</taxon>
        <taxon>Ecdysozoa</taxon>
        <taxon>Arthropoda</taxon>
        <taxon>Crustacea</taxon>
        <taxon>Multicrustacea</taxon>
        <taxon>Malacostraca</taxon>
        <taxon>Eumalacostraca</taxon>
        <taxon>Eucarida</taxon>
        <taxon>Euphausiacea</taxon>
        <taxon>Euphausiidae</taxon>
        <taxon>Meganyctiphanes</taxon>
    </lineage>
</organism>
<gene>
    <name evidence="1" type="ORF">MNOR_LOCUS31713</name>
</gene>
<dbReference type="SUPFAM" id="SSF48371">
    <property type="entry name" value="ARM repeat"/>
    <property type="match status" value="1"/>
</dbReference>
<evidence type="ECO:0000313" key="1">
    <source>
        <dbReference type="EMBL" id="CAL4156414.1"/>
    </source>
</evidence>
<name>A0AAV2S3C9_MEGNR</name>
<feature type="non-terminal residue" evidence="1">
    <location>
        <position position="1"/>
    </location>
</feature>
<dbReference type="EMBL" id="CAXKWB010041464">
    <property type="protein sequence ID" value="CAL4156414.1"/>
    <property type="molecule type" value="Genomic_DNA"/>
</dbReference>
<sequence length="339" mass="39117">ADLYQLKDFVTTDVLSFVDKLLKGMSDTALFSEVLAAYDQIVAAYPDEYNLILKTFRQINEITLSNVISAINSYLFEKFGMSFSISPGKLTAVAPLPVSAATVRNLYQLITVYAPAYTMDVLAQLAEQTRYVYYNSLDVLDSIYLSLSLNSDLYIQFVKDYIEWLEVAISHIDDDYIEDTIDAIFDIDNIDLIEPYLEAFAETKFGALVLEKLEIFFEFVFENYGDMLEELFDEMLELWFKTFIMFQVYWEFTVELVVETILDDPTFQSIIESISNDPTFQSIIDFIGTLTPSKVQAYLTPLANNLWEYILLTLNDVIIPFVRYHMPRFIVVFIENVGM</sequence>
<evidence type="ECO:0000313" key="2">
    <source>
        <dbReference type="Proteomes" id="UP001497623"/>
    </source>
</evidence>
<protein>
    <submittedName>
        <fullName evidence="1">Uncharacterized protein</fullName>
    </submittedName>
</protein>
<dbReference type="InterPro" id="IPR016024">
    <property type="entry name" value="ARM-type_fold"/>
</dbReference>
<dbReference type="Proteomes" id="UP001497623">
    <property type="component" value="Unassembled WGS sequence"/>
</dbReference>
<dbReference type="AlphaFoldDB" id="A0AAV2S3C9"/>
<keyword evidence="2" id="KW-1185">Reference proteome</keyword>
<accession>A0AAV2S3C9</accession>
<reference evidence="1 2" key="1">
    <citation type="submission" date="2024-05" db="EMBL/GenBank/DDBJ databases">
        <authorList>
            <person name="Wallberg A."/>
        </authorList>
    </citation>
    <scope>NUCLEOTIDE SEQUENCE [LARGE SCALE GENOMIC DNA]</scope>
</reference>
<proteinExistence type="predicted"/>
<comment type="caution">
    <text evidence="1">The sequence shown here is derived from an EMBL/GenBank/DDBJ whole genome shotgun (WGS) entry which is preliminary data.</text>
</comment>